<protein>
    <recommendedName>
        <fullName evidence="15">Degenerin mec-4/10 cytosolic domain-containing protein</fullName>
    </recommendedName>
</protein>
<evidence type="ECO:0000256" key="8">
    <source>
        <dbReference type="ARBA" id="ARBA00023065"/>
    </source>
</evidence>
<organism evidence="16 17">
    <name type="scientific">Parascaris univalens</name>
    <name type="common">Nematode worm</name>
    <dbReference type="NCBI Taxonomy" id="6257"/>
    <lineage>
        <taxon>Eukaryota</taxon>
        <taxon>Metazoa</taxon>
        <taxon>Ecdysozoa</taxon>
        <taxon>Nematoda</taxon>
        <taxon>Chromadorea</taxon>
        <taxon>Rhabditida</taxon>
        <taxon>Spirurina</taxon>
        <taxon>Ascaridomorpha</taxon>
        <taxon>Ascaridoidea</taxon>
        <taxon>Ascarididae</taxon>
        <taxon>Parascaris</taxon>
    </lineage>
</organism>
<evidence type="ECO:0000256" key="7">
    <source>
        <dbReference type="ARBA" id="ARBA00023053"/>
    </source>
</evidence>
<dbReference type="GO" id="GO:0015280">
    <property type="term" value="F:ligand-gated sodium channel activity"/>
    <property type="evidence" value="ECO:0007669"/>
    <property type="project" value="TreeGrafter"/>
</dbReference>
<keyword evidence="3 13" id="KW-0813">Transport</keyword>
<evidence type="ECO:0000256" key="11">
    <source>
        <dbReference type="ARBA" id="ARBA00023201"/>
    </source>
</evidence>
<sequence length="648" mass="74374">MDNLYLASDTDFLRAVDIYSKYLFGDINENDKPIQCDLLTEDQGHNIDPTRLPYKERIRWHLKEFCYKTSSHGIPMLGQAPNALYRCVWIVLLVGCGCMFIFQAINVVDKYQRNDKITDIQLKFDTAPFPAITICNLNPYKESLVMDVDIIKKILKVFKDVMLKAGGANMATYRRNRRSKKDAKFEPAYSDCTCTKEDAMLHCEANPRNVPKDNSYCLCAFDRESDDAWPCYPKDLWKLEFCEYCDEQNYCSKNREEGVETSGGPCLCQSVDPFCIGIKSGSKTLDLWLYYGQQLVEEQGEMIEALGFQNMSDEVAIVTKAKENLIFAMSELSKAQRIALSAHKRQLIQKCSFNGAECNIEKDFLVVANPTFGNCFTFNHNRTENKSSIRAGPMYGLRLLLYVNASDYLPTTEAVGVRITIHDKEEYPFPKKMTRLPAPFGDCVVDDLPESYIYDDYRYSTEGCYRTCFQEMVIQECGCGDPRFPVPQNARHCHVFDLEARKCLERRTNELSDMHGSFQCRCQQPCSQSVYTVSYSAGLWPSRSLNISIGNCNDEPDICNEHYQENGAMVEVFYESLNFEMLTESEAYGVVKMLSDFGGQLGLWSGVSFITCCEFVFLLVETVYMVFDHHCRKYKRKKSEDEDEMGRF</sequence>
<keyword evidence="6 14" id="KW-1133">Transmembrane helix</keyword>
<dbReference type="PANTHER" id="PTHR11690">
    <property type="entry name" value="AMILORIDE-SENSITIVE SODIUM CHANNEL-RELATED"/>
    <property type="match status" value="1"/>
</dbReference>
<evidence type="ECO:0000256" key="6">
    <source>
        <dbReference type="ARBA" id="ARBA00022989"/>
    </source>
</evidence>
<evidence type="ECO:0000256" key="9">
    <source>
        <dbReference type="ARBA" id="ARBA00023136"/>
    </source>
</evidence>
<dbReference type="InterPro" id="IPR054001">
    <property type="entry name" value="Mec-4/10_cyt"/>
</dbReference>
<keyword evidence="10" id="KW-0325">Glycoprotein</keyword>
<dbReference type="Pfam" id="PF00858">
    <property type="entry name" value="ASC"/>
    <property type="match status" value="1"/>
</dbReference>
<dbReference type="Proteomes" id="UP000887569">
    <property type="component" value="Unplaced"/>
</dbReference>
<keyword evidence="7" id="KW-0915">Sodium</keyword>
<evidence type="ECO:0000313" key="17">
    <source>
        <dbReference type="WBParaSite" id="PgR035X_g085_t01"/>
    </source>
</evidence>
<comment type="subcellular location">
    <subcellularLocation>
        <location evidence="1">Membrane</location>
        <topology evidence="1">Multi-pass membrane protein</topology>
    </subcellularLocation>
</comment>
<dbReference type="InterPro" id="IPR001873">
    <property type="entry name" value="ENaC"/>
</dbReference>
<keyword evidence="11 13" id="KW-0739">Sodium transport</keyword>
<dbReference type="WBParaSite" id="PgR035X_g085_t01">
    <property type="protein sequence ID" value="PgR035X_g085_t01"/>
    <property type="gene ID" value="PgR035X_g085"/>
</dbReference>
<dbReference type="AlphaFoldDB" id="A0A915BDI3"/>
<evidence type="ECO:0000256" key="3">
    <source>
        <dbReference type="ARBA" id="ARBA00022448"/>
    </source>
</evidence>
<comment type="similarity">
    <text evidence="2 13">Belongs to the amiloride-sensitive sodium channel (TC 1.A.6) family.</text>
</comment>
<evidence type="ECO:0000256" key="4">
    <source>
        <dbReference type="ARBA" id="ARBA00022461"/>
    </source>
</evidence>
<feature type="domain" description="Degenerin mec-4/10 cytosolic" evidence="15">
    <location>
        <begin position="5"/>
        <end position="64"/>
    </location>
</feature>
<keyword evidence="9 14" id="KW-0472">Membrane</keyword>
<proteinExistence type="inferred from homology"/>
<keyword evidence="5 13" id="KW-0812">Transmembrane</keyword>
<evidence type="ECO:0000256" key="14">
    <source>
        <dbReference type="SAM" id="Phobius"/>
    </source>
</evidence>
<evidence type="ECO:0000256" key="10">
    <source>
        <dbReference type="ARBA" id="ARBA00023180"/>
    </source>
</evidence>
<dbReference type="Gene3D" id="2.60.470.10">
    <property type="entry name" value="Acid-sensing ion channels like domains"/>
    <property type="match status" value="1"/>
</dbReference>
<dbReference type="PROSITE" id="PS01206">
    <property type="entry name" value="ASC"/>
    <property type="match status" value="1"/>
</dbReference>
<dbReference type="PANTHER" id="PTHR11690:SF267">
    <property type="entry name" value="DEGENERIN MEC-10"/>
    <property type="match status" value="1"/>
</dbReference>
<dbReference type="NCBIfam" id="TIGR00867">
    <property type="entry name" value="deg-1"/>
    <property type="match status" value="1"/>
</dbReference>
<accession>A0A915BDI3</accession>
<keyword evidence="4 13" id="KW-0894">Sodium channel</keyword>
<keyword evidence="12 13" id="KW-0407">Ion channel</keyword>
<dbReference type="InterPro" id="IPR020903">
    <property type="entry name" value="ENaC_CS"/>
</dbReference>
<dbReference type="InterPro" id="IPR004726">
    <property type="entry name" value="Deg-1"/>
</dbReference>
<dbReference type="Pfam" id="PF22214">
    <property type="entry name" value="Mec-4_10_cyt"/>
    <property type="match status" value="1"/>
</dbReference>
<keyword evidence="8 13" id="KW-0406">Ion transport</keyword>
<feature type="transmembrane region" description="Helical" evidence="14">
    <location>
        <begin position="83"/>
        <end position="105"/>
    </location>
</feature>
<dbReference type="FunFam" id="1.10.287.770:FF:000001">
    <property type="entry name" value="Acid-sensing ion channel subunit 1"/>
    <property type="match status" value="1"/>
</dbReference>
<dbReference type="GO" id="GO:0005886">
    <property type="term" value="C:plasma membrane"/>
    <property type="evidence" value="ECO:0007669"/>
    <property type="project" value="TreeGrafter"/>
</dbReference>
<evidence type="ECO:0000256" key="5">
    <source>
        <dbReference type="ARBA" id="ARBA00022692"/>
    </source>
</evidence>
<evidence type="ECO:0000313" key="16">
    <source>
        <dbReference type="Proteomes" id="UP000887569"/>
    </source>
</evidence>
<evidence type="ECO:0000256" key="2">
    <source>
        <dbReference type="ARBA" id="ARBA00007193"/>
    </source>
</evidence>
<evidence type="ECO:0000256" key="1">
    <source>
        <dbReference type="ARBA" id="ARBA00004141"/>
    </source>
</evidence>
<keyword evidence="16" id="KW-1185">Reference proteome</keyword>
<evidence type="ECO:0000259" key="15">
    <source>
        <dbReference type="Pfam" id="PF22214"/>
    </source>
</evidence>
<name>A0A915BDI3_PARUN</name>
<evidence type="ECO:0000256" key="13">
    <source>
        <dbReference type="RuleBase" id="RU000679"/>
    </source>
</evidence>
<feature type="transmembrane region" description="Helical" evidence="14">
    <location>
        <begin position="601"/>
        <end position="627"/>
    </location>
</feature>
<evidence type="ECO:0000256" key="12">
    <source>
        <dbReference type="ARBA" id="ARBA00023303"/>
    </source>
</evidence>
<dbReference type="Gene3D" id="1.10.287.820">
    <property type="entry name" value="Acid-sensing ion channel domain"/>
    <property type="match status" value="1"/>
</dbReference>
<dbReference type="PRINTS" id="PR01078">
    <property type="entry name" value="AMINACHANNEL"/>
</dbReference>
<reference evidence="17" key="1">
    <citation type="submission" date="2022-11" db="UniProtKB">
        <authorList>
            <consortium name="WormBaseParasite"/>
        </authorList>
    </citation>
    <scope>IDENTIFICATION</scope>
</reference>